<organism evidence="2 3">
    <name type="scientific">Lysobacter koreensis</name>
    <dbReference type="NCBI Taxonomy" id="266122"/>
    <lineage>
        <taxon>Bacteria</taxon>
        <taxon>Pseudomonadati</taxon>
        <taxon>Pseudomonadota</taxon>
        <taxon>Gammaproteobacteria</taxon>
        <taxon>Lysobacterales</taxon>
        <taxon>Lysobacteraceae</taxon>
        <taxon>Lysobacter</taxon>
    </lineage>
</organism>
<dbReference type="EMBL" id="JBHTIH010000002">
    <property type="protein sequence ID" value="MFD0738441.1"/>
    <property type="molecule type" value="Genomic_DNA"/>
</dbReference>
<evidence type="ECO:0000313" key="3">
    <source>
        <dbReference type="Proteomes" id="UP001597090"/>
    </source>
</evidence>
<name>A0ABW2YNQ2_9GAMM</name>
<dbReference type="EC" id="2.3.-.-" evidence="2"/>
<gene>
    <name evidence="2" type="ORF">ACFQZQ_03960</name>
</gene>
<evidence type="ECO:0000259" key="1">
    <source>
        <dbReference type="Pfam" id="PF13302"/>
    </source>
</evidence>
<feature type="domain" description="N-acetyltransferase" evidence="1">
    <location>
        <begin position="18"/>
        <end position="164"/>
    </location>
</feature>
<dbReference type="Proteomes" id="UP001597090">
    <property type="component" value="Unassembled WGS sequence"/>
</dbReference>
<comment type="caution">
    <text evidence="2">The sequence shown here is derived from an EMBL/GenBank/DDBJ whole genome shotgun (WGS) entry which is preliminary data.</text>
</comment>
<sequence length="202" mass="22182">MDPATPARSPLASFDTARLHLRPLQEGDQALYLHLYTDPGVMRHIAAPLSPQAAHRAFAAALEQTRQAPPKLRMWVLHERTTPATALGIVALMYREPTRDSVEIGAMLRAEGQGRGLSVEAQRAVLDHVFGARPFEAPPPARVWSRNAPGNGASIAGRLKLGFVRALSDDPHGEWMRWEMTRARWQALQSSGRDMALLNASG</sequence>
<accession>A0ABW2YNQ2</accession>
<dbReference type="InterPro" id="IPR051531">
    <property type="entry name" value="N-acetyltransferase"/>
</dbReference>
<dbReference type="InterPro" id="IPR016181">
    <property type="entry name" value="Acyl_CoA_acyltransferase"/>
</dbReference>
<dbReference type="RefSeq" id="WP_386811364.1">
    <property type="nucleotide sequence ID" value="NZ_JBHTIH010000002.1"/>
</dbReference>
<dbReference type="Pfam" id="PF13302">
    <property type="entry name" value="Acetyltransf_3"/>
    <property type="match status" value="1"/>
</dbReference>
<dbReference type="GO" id="GO:0016746">
    <property type="term" value="F:acyltransferase activity"/>
    <property type="evidence" value="ECO:0007669"/>
    <property type="project" value="UniProtKB-KW"/>
</dbReference>
<dbReference type="PANTHER" id="PTHR43792:SF1">
    <property type="entry name" value="N-ACETYLTRANSFERASE DOMAIN-CONTAINING PROTEIN"/>
    <property type="match status" value="1"/>
</dbReference>
<evidence type="ECO:0000313" key="2">
    <source>
        <dbReference type="EMBL" id="MFD0738441.1"/>
    </source>
</evidence>
<keyword evidence="2" id="KW-0012">Acyltransferase</keyword>
<keyword evidence="3" id="KW-1185">Reference proteome</keyword>
<dbReference type="SUPFAM" id="SSF55729">
    <property type="entry name" value="Acyl-CoA N-acyltransferases (Nat)"/>
    <property type="match status" value="1"/>
</dbReference>
<dbReference type="PANTHER" id="PTHR43792">
    <property type="entry name" value="GNAT FAMILY, PUTATIVE (AFU_ORTHOLOGUE AFUA_3G00765)-RELATED-RELATED"/>
    <property type="match status" value="1"/>
</dbReference>
<proteinExistence type="predicted"/>
<reference evidence="3" key="1">
    <citation type="journal article" date="2019" name="Int. J. Syst. Evol. Microbiol.">
        <title>The Global Catalogue of Microorganisms (GCM) 10K type strain sequencing project: providing services to taxonomists for standard genome sequencing and annotation.</title>
        <authorList>
            <consortium name="The Broad Institute Genomics Platform"/>
            <consortium name="The Broad Institute Genome Sequencing Center for Infectious Disease"/>
            <person name="Wu L."/>
            <person name="Ma J."/>
        </authorList>
    </citation>
    <scope>NUCLEOTIDE SEQUENCE [LARGE SCALE GENOMIC DNA]</scope>
    <source>
        <strain evidence="3">CCUG 55491</strain>
    </source>
</reference>
<protein>
    <submittedName>
        <fullName evidence="2">GNAT family N-acetyltransferase</fullName>
        <ecNumber evidence="2">2.3.-.-</ecNumber>
    </submittedName>
</protein>
<dbReference type="InterPro" id="IPR000182">
    <property type="entry name" value="GNAT_dom"/>
</dbReference>
<keyword evidence="2" id="KW-0808">Transferase</keyword>
<dbReference type="Gene3D" id="3.40.630.30">
    <property type="match status" value="1"/>
</dbReference>